<feature type="compositionally biased region" description="Basic residues" evidence="1">
    <location>
        <begin position="50"/>
        <end position="65"/>
    </location>
</feature>
<dbReference type="AlphaFoldDB" id="A0AAV5TA05"/>
<keyword evidence="3" id="KW-1185">Reference proteome</keyword>
<dbReference type="EMBL" id="BTSX01000003">
    <property type="protein sequence ID" value="GMS88476.1"/>
    <property type="molecule type" value="Genomic_DNA"/>
</dbReference>
<comment type="caution">
    <text evidence="2">The sequence shown here is derived from an EMBL/GenBank/DDBJ whole genome shotgun (WGS) entry which is preliminary data.</text>
</comment>
<organism evidence="2 3">
    <name type="scientific">Pristionchus entomophagus</name>
    <dbReference type="NCBI Taxonomy" id="358040"/>
    <lineage>
        <taxon>Eukaryota</taxon>
        <taxon>Metazoa</taxon>
        <taxon>Ecdysozoa</taxon>
        <taxon>Nematoda</taxon>
        <taxon>Chromadorea</taxon>
        <taxon>Rhabditida</taxon>
        <taxon>Rhabditina</taxon>
        <taxon>Diplogasteromorpha</taxon>
        <taxon>Diplogasteroidea</taxon>
        <taxon>Neodiplogasteridae</taxon>
        <taxon>Pristionchus</taxon>
    </lineage>
</organism>
<evidence type="ECO:0000256" key="1">
    <source>
        <dbReference type="SAM" id="MobiDB-lite"/>
    </source>
</evidence>
<feature type="compositionally biased region" description="Pro residues" evidence="1">
    <location>
        <begin position="100"/>
        <end position="119"/>
    </location>
</feature>
<feature type="compositionally biased region" description="Low complexity" evidence="1">
    <location>
        <begin position="27"/>
        <end position="41"/>
    </location>
</feature>
<evidence type="ECO:0000313" key="2">
    <source>
        <dbReference type="EMBL" id="GMS88476.1"/>
    </source>
</evidence>
<feature type="non-terminal residue" evidence="2">
    <location>
        <position position="1"/>
    </location>
</feature>
<feature type="region of interest" description="Disordered" evidence="1">
    <location>
        <begin position="20"/>
        <end position="65"/>
    </location>
</feature>
<name>A0AAV5TA05_9BILA</name>
<dbReference type="Proteomes" id="UP001432027">
    <property type="component" value="Unassembled WGS sequence"/>
</dbReference>
<sequence>PPSPPSLPCNAHSHLFMNSSSNLFELPSTSSGDPNSSSSSDRPPPPLPPRLKRTRLRTRPIPRDHRRAHSDFVDFVYIEDLIAAGFSRLDKMEGSRSVITPPPPSPSPSASPPSAPLPLPHSTRSTTLIARFRRSTRKLFCCLKPPSSAS</sequence>
<feature type="region of interest" description="Disordered" evidence="1">
    <location>
        <begin position="92"/>
        <end position="126"/>
    </location>
</feature>
<accession>A0AAV5TA05</accession>
<evidence type="ECO:0000313" key="3">
    <source>
        <dbReference type="Proteomes" id="UP001432027"/>
    </source>
</evidence>
<proteinExistence type="predicted"/>
<protein>
    <submittedName>
        <fullName evidence="2">Uncharacterized protein</fullName>
    </submittedName>
</protein>
<reference evidence="2" key="1">
    <citation type="submission" date="2023-10" db="EMBL/GenBank/DDBJ databases">
        <title>Genome assembly of Pristionchus species.</title>
        <authorList>
            <person name="Yoshida K."/>
            <person name="Sommer R.J."/>
        </authorList>
    </citation>
    <scope>NUCLEOTIDE SEQUENCE</scope>
    <source>
        <strain evidence="2">RS0144</strain>
    </source>
</reference>
<gene>
    <name evidence="2" type="ORF">PENTCL1PPCAC_10651</name>
</gene>